<keyword evidence="5" id="KW-0732">Signal</keyword>
<reference evidence="6" key="1">
    <citation type="submission" date="2020-12" db="EMBL/GenBank/DDBJ databases">
        <title>Metabolic potential, ecology and presence of endohyphal bacteria is reflected in genomic diversity of Mucoromycotina.</title>
        <authorList>
            <person name="Muszewska A."/>
            <person name="Okrasinska A."/>
            <person name="Steczkiewicz K."/>
            <person name="Drgas O."/>
            <person name="Orlowska M."/>
            <person name="Perlinska-Lenart U."/>
            <person name="Aleksandrzak-Piekarczyk T."/>
            <person name="Szatraj K."/>
            <person name="Zielenkiewicz U."/>
            <person name="Pilsyk S."/>
            <person name="Malc E."/>
            <person name="Mieczkowski P."/>
            <person name="Kruszewska J.S."/>
            <person name="Biernat P."/>
            <person name="Pawlowska J."/>
        </authorList>
    </citation>
    <scope>NUCLEOTIDE SEQUENCE</scope>
    <source>
        <strain evidence="6">CBS 226.32</strain>
    </source>
</reference>
<comment type="caution">
    <text evidence="6">The sequence shown here is derived from an EMBL/GenBank/DDBJ whole genome shotgun (WGS) entry which is preliminary data.</text>
</comment>
<dbReference type="Gene3D" id="2.120.10.80">
    <property type="entry name" value="Kelch-type beta propeller"/>
    <property type="match status" value="2"/>
</dbReference>
<evidence type="ECO:0000313" key="7">
    <source>
        <dbReference type="Proteomes" id="UP000650833"/>
    </source>
</evidence>
<dbReference type="EMBL" id="JAEPRC010000631">
    <property type="protein sequence ID" value="KAG2193740.1"/>
    <property type="molecule type" value="Genomic_DNA"/>
</dbReference>
<keyword evidence="7" id="KW-1185">Reference proteome</keyword>
<gene>
    <name evidence="6" type="ORF">INT46_011351</name>
</gene>
<evidence type="ECO:0000313" key="6">
    <source>
        <dbReference type="EMBL" id="KAG2193740.1"/>
    </source>
</evidence>
<keyword evidence="2" id="KW-0677">Repeat</keyword>
<evidence type="ECO:0000256" key="1">
    <source>
        <dbReference type="ARBA" id="ARBA00022441"/>
    </source>
</evidence>
<evidence type="ECO:0000256" key="3">
    <source>
        <dbReference type="SAM" id="MobiDB-lite"/>
    </source>
</evidence>
<feature type="transmembrane region" description="Helical" evidence="4">
    <location>
        <begin position="440"/>
        <end position="461"/>
    </location>
</feature>
<dbReference type="InterPro" id="IPR015915">
    <property type="entry name" value="Kelch-typ_b-propeller"/>
</dbReference>
<dbReference type="PANTHER" id="PTHR46093:SF18">
    <property type="entry name" value="FIBRONECTIN TYPE-III DOMAIN-CONTAINING PROTEIN"/>
    <property type="match status" value="1"/>
</dbReference>
<evidence type="ECO:0000256" key="5">
    <source>
        <dbReference type="SAM" id="SignalP"/>
    </source>
</evidence>
<dbReference type="PANTHER" id="PTHR46093">
    <property type="entry name" value="ACYL-COA-BINDING DOMAIN-CONTAINING PROTEIN 5"/>
    <property type="match status" value="1"/>
</dbReference>
<sequence>MHRSTIHIILTFVATISITHAQTSARTRTCCGLMNGKIYCYGGDLYSTPTLHEPNNGMNVLDLTNSSGKLATELPDMWQPVSFNINNVDLTSRIDPQCLVLEGGKQMIVNGGLTSAESERPADINVAYDVDKNQWNALPPYEEPPYGRRQIYFGTATNIPGKGVAFYGGVEEYINSSWSIPSPGNLSVLTHFTPAISRYVGYSQVAMFQYENKTNPWSLLAPLQGNVIATEFSTGPTSVFDPVGNQIIFMGGGYRRNTPPSVTRFPRPFNNISAVKVSNSHWQQLTPTGEVPEENRVYATTTLLPSTNRHILLFGGETQNSNVCMEYCYTLNLDTNTWKRHVIAAPSGTVLQRSRHSAVLVNNDTLFIMWGRDTNNNGVTSILILNISDPNNIVLSNKYIDPNSPNANDESKDNTATNDDGSSSSTEYASSFGLSTGGKAGIAVACIVVAILGLVSIWFCLRNKKNKDKIRQQQQEIVAQRQYQEDYLNDRQQDDAIPMEVDWDRIENKYTEMPPIYNFHSNNVNTDNNYHYCSPTIANATTLVGGSSEPTALRAIPPDGVDLQRPHAVESTNDVYTPLQPLNRASKPDEAIGSNYMNA</sequence>
<name>A0A8H7QL99_9FUNG</name>
<accession>A0A8H7QL99</accession>
<keyword evidence="4" id="KW-0472">Membrane</keyword>
<dbReference type="AlphaFoldDB" id="A0A8H7QL99"/>
<dbReference type="SUPFAM" id="SSF117281">
    <property type="entry name" value="Kelch motif"/>
    <property type="match status" value="2"/>
</dbReference>
<evidence type="ECO:0000256" key="2">
    <source>
        <dbReference type="ARBA" id="ARBA00022737"/>
    </source>
</evidence>
<feature type="compositionally biased region" description="Polar residues" evidence="3">
    <location>
        <begin position="403"/>
        <end position="429"/>
    </location>
</feature>
<proteinExistence type="predicted"/>
<keyword evidence="1" id="KW-0880">Kelch repeat</keyword>
<evidence type="ECO:0000256" key="4">
    <source>
        <dbReference type="SAM" id="Phobius"/>
    </source>
</evidence>
<feature type="chain" id="PRO_5034963144" description="Galactose oxidase" evidence="5">
    <location>
        <begin position="22"/>
        <end position="599"/>
    </location>
</feature>
<feature type="signal peptide" evidence="5">
    <location>
        <begin position="1"/>
        <end position="21"/>
    </location>
</feature>
<protein>
    <recommendedName>
        <fullName evidence="8">Galactose oxidase</fullName>
    </recommendedName>
</protein>
<dbReference type="Proteomes" id="UP000650833">
    <property type="component" value="Unassembled WGS sequence"/>
</dbReference>
<dbReference type="OrthoDB" id="2363417at2759"/>
<feature type="region of interest" description="Disordered" evidence="3">
    <location>
        <begin position="398"/>
        <end position="429"/>
    </location>
</feature>
<keyword evidence="4" id="KW-0812">Transmembrane</keyword>
<keyword evidence="4" id="KW-1133">Transmembrane helix</keyword>
<evidence type="ECO:0008006" key="8">
    <source>
        <dbReference type="Google" id="ProtNLM"/>
    </source>
</evidence>
<organism evidence="6 7">
    <name type="scientific">Mucor plumbeus</name>
    <dbReference type="NCBI Taxonomy" id="97098"/>
    <lineage>
        <taxon>Eukaryota</taxon>
        <taxon>Fungi</taxon>
        <taxon>Fungi incertae sedis</taxon>
        <taxon>Mucoromycota</taxon>
        <taxon>Mucoromycotina</taxon>
        <taxon>Mucoromycetes</taxon>
        <taxon>Mucorales</taxon>
        <taxon>Mucorineae</taxon>
        <taxon>Mucoraceae</taxon>
        <taxon>Mucor</taxon>
    </lineage>
</organism>
<dbReference type="Pfam" id="PF24681">
    <property type="entry name" value="Kelch_KLHDC2_KLHL20_DRC7"/>
    <property type="match status" value="1"/>
</dbReference>